<sequence>MAELKHFIDIFSNYRNYILKLLLYPCLFVLFCSKFSPESIEKIYYFLPKTNWLSGTIEAVKIYLQIIAYMLFGFLLLSILVLFLALLFRRVVLKNYEDWELNNSSWVKSISYCGYLLLESSLWWCALFCVQILYKTNTIEELFYLSKDALLKVPTLIFAILHLYSWFSGGKSNFKDRGFGNVNT</sequence>
<dbReference type="RefSeq" id="WP_108530421.1">
    <property type="nucleotide sequence ID" value="NZ_PYHP01000011.1"/>
</dbReference>
<feature type="transmembrane region" description="Helical" evidence="1">
    <location>
        <begin position="21"/>
        <end position="37"/>
    </location>
</feature>
<feature type="transmembrane region" description="Helical" evidence="1">
    <location>
        <begin position="149"/>
        <end position="167"/>
    </location>
</feature>
<keyword evidence="1" id="KW-0812">Transmembrane</keyword>
<evidence type="ECO:0000256" key="1">
    <source>
        <dbReference type="SAM" id="Phobius"/>
    </source>
</evidence>
<dbReference type="Proteomes" id="UP000244184">
    <property type="component" value="Unassembled WGS sequence"/>
</dbReference>
<keyword evidence="1" id="KW-0472">Membrane</keyword>
<name>A0A2T6G888_9BACL</name>
<feature type="transmembrane region" description="Helical" evidence="1">
    <location>
        <begin position="109"/>
        <end position="134"/>
    </location>
</feature>
<dbReference type="EMBL" id="PYHP01000011">
    <property type="protein sequence ID" value="PUA40364.1"/>
    <property type="molecule type" value="Genomic_DNA"/>
</dbReference>
<accession>A0A2T6G888</accession>
<keyword evidence="1" id="KW-1133">Transmembrane helix</keyword>
<evidence type="ECO:0000313" key="2">
    <source>
        <dbReference type="EMBL" id="PUA40364.1"/>
    </source>
</evidence>
<comment type="caution">
    <text evidence="2">The sequence shown here is derived from an EMBL/GenBank/DDBJ whole genome shotgun (WGS) entry which is preliminary data.</text>
</comment>
<reference evidence="2 3" key="1">
    <citation type="submission" date="2018-03" db="EMBL/GenBank/DDBJ databases">
        <title>Genome sequence of Paenibacillus elgii strain AC13 an antimicrobial compound producing bacteria.</title>
        <authorList>
            <person name="Kurokawa A.S."/>
            <person name="Araujo J.F."/>
            <person name="Costa R.A."/>
            <person name="Ortega D.B."/>
            <person name="Pires A.S."/>
            <person name="Pappas G.J.Jr."/>
            <person name="Franco O.L."/>
            <person name="Barreto C."/>
            <person name="Magalhaes B.S."/>
            <person name="Kruger R.H."/>
        </authorList>
    </citation>
    <scope>NUCLEOTIDE SEQUENCE [LARGE SCALE GENOMIC DNA]</scope>
    <source>
        <strain evidence="2 3">AC13</strain>
    </source>
</reference>
<protein>
    <submittedName>
        <fullName evidence="2">Uncharacterized protein</fullName>
    </submittedName>
</protein>
<proteinExistence type="predicted"/>
<organism evidence="2 3">
    <name type="scientific">Paenibacillus elgii</name>
    <dbReference type="NCBI Taxonomy" id="189691"/>
    <lineage>
        <taxon>Bacteria</taxon>
        <taxon>Bacillati</taxon>
        <taxon>Bacillota</taxon>
        <taxon>Bacilli</taxon>
        <taxon>Bacillales</taxon>
        <taxon>Paenibacillaceae</taxon>
        <taxon>Paenibacillus</taxon>
    </lineage>
</organism>
<gene>
    <name evidence="2" type="ORF">C8Z91_04470</name>
</gene>
<feature type="transmembrane region" description="Helical" evidence="1">
    <location>
        <begin position="62"/>
        <end position="88"/>
    </location>
</feature>
<dbReference type="AlphaFoldDB" id="A0A2T6G888"/>
<evidence type="ECO:0000313" key="3">
    <source>
        <dbReference type="Proteomes" id="UP000244184"/>
    </source>
</evidence>